<sequence length="794" mass="87755">MSRSSPGRRLRAASRRLLRLLAPFVLPVLVSAPARAEGYAGGPTVQDVVEFTRIVQPFNHDADTLRQQVSPDGRQAFIVTRRALVARDVNRFEILLLDVAPERLAAAGRDARRDPPRAAWVLDAHDDGDDADPPLQDVRWAGNRTLVFRARVQGQPFQAYALDVGTRRLQQLTYDADGVASFDLSADRRRVVYLAPVPTPPLKPGAHGVVVGNQSFWSVMFGQHDRRAQQRRYQYRLADGGGPGRALGEPFAESSSRYPRPSVSPDGRWALLPRYDAERQPTWALRYPLVADAAARYGAGALQDPLQYYSRPYSYVARRLVAVRLDNGREQAVFDAPDDTLPGLSQLRPDRLWRADGASVVIAGTNLPPPADGQPASPAPHVVEYWPDSGRWHAFAELKSRLVAAWPVAGRSDVVELLDGATRRRFARSPDGRWRELDAAAEAASGWTLRIDEALNQPPDVVAVAPDGRTVRLTELNPRYQPVVWGTMRPYAWRDTKGRPWQGGLMTPAGHERGARHALVIQTYGFSPERFYLDGPNQFSGYTSGFAGRAFLREGLLVLAMPWAASSGAPDNEHEGIAAFADGVAGAVEQLVAEGLVDRERVGIIGWSATGERVLNLLTFSDAPMRAASILDGDANTLFSLTVTYAVKDGILRRKEQANQGGPFGEALQRWVRNDPSLHTDCMRAALRIESYGPLVQNNWDIYALLRRQYKPAEMIVIPGGAHALSRPAERLLSLQGNVDWFRFWLLGGERQAPVLPGETAADLQAQYTRWRQMADLKRADEARPRCEREGAGG</sequence>
<proteinExistence type="predicted"/>
<keyword evidence="4" id="KW-1185">Reference proteome</keyword>
<feature type="signal peptide" evidence="2">
    <location>
        <begin position="1"/>
        <end position="36"/>
    </location>
</feature>
<name>I0HM04_RUBGI</name>
<feature type="compositionally biased region" description="Low complexity" evidence="1">
    <location>
        <begin position="254"/>
        <end position="263"/>
    </location>
</feature>
<dbReference type="InterPro" id="IPR029058">
    <property type="entry name" value="AB_hydrolase_fold"/>
</dbReference>
<dbReference type="Gene3D" id="3.40.50.1820">
    <property type="entry name" value="alpha/beta hydrolase"/>
    <property type="match status" value="1"/>
</dbReference>
<dbReference type="SUPFAM" id="SSF53474">
    <property type="entry name" value="alpha/beta-Hydrolases"/>
    <property type="match status" value="1"/>
</dbReference>
<dbReference type="STRING" id="983917.RGE_06960"/>
<gene>
    <name evidence="3" type="ordered locus">RGE_06960</name>
</gene>
<dbReference type="eggNOG" id="COG1506">
    <property type="taxonomic scope" value="Bacteria"/>
</dbReference>
<feature type="region of interest" description="Disordered" evidence="1">
    <location>
        <begin position="239"/>
        <end position="263"/>
    </location>
</feature>
<dbReference type="Proteomes" id="UP000007883">
    <property type="component" value="Chromosome"/>
</dbReference>
<feature type="chain" id="PRO_5003629013" description="Dipeptidyl aminopeptidase/acylaminoacyl peptidase" evidence="2">
    <location>
        <begin position="37"/>
        <end position="794"/>
    </location>
</feature>
<dbReference type="HOGENOM" id="CLU_351852_0_0_4"/>
<dbReference type="EMBL" id="AP012320">
    <property type="protein sequence ID" value="BAL94041.1"/>
    <property type="molecule type" value="Genomic_DNA"/>
</dbReference>
<evidence type="ECO:0000313" key="4">
    <source>
        <dbReference type="Proteomes" id="UP000007883"/>
    </source>
</evidence>
<organism evidence="3 4">
    <name type="scientific">Rubrivivax gelatinosus (strain NBRC 100245 / IL144)</name>
    <dbReference type="NCBI Taxonomy" id="983917"/>
    <lineage>
        <taxon>Bacteria</taxon>
        <taxon>Pseudomonadati</taxon>
        <taxon>Pseudomonadota</taxon>
        <taxon>Betaproteobacteria</taxon>
        <taxon>Burkholderiales</taxon>
        <taxon>Sphaerotilaceae</taxon>
        <taxon>Rubrivivax</taxon>
    </lineage>
</organism>
<dbReference type="AlphaFoldDB" id="I0HM04"/>
<reference evidence="3 4" key="1">
    <citation type="journal article" date="2012" name="J. Bacteriol.">
        <title>Complete genome sequence of phototrophic betaproteobacterium Rubrivivax gelatinosus IL144.</title>
        <authorList>
            <person name="Nagashima S."/>
            <person name="Kamimura A."/>
            <person name="Shimizu T."/>
            <person name="Nakamura-isaki S."/>
            <person name="Aono E."/>
            <person name="Sakamoto K."/>
            <person name="Ichikawa N."/>
            <person name="Nakazawa H."/>
            <person name="Sekine M."/>
            <person name="Yamazaki S."/>
            <person name="Fujita N."/>
            <person name="Shimada K."/>
            <person name="Hanada S."/>
            <person name="Nagashima K.V.P."/>
        </authorList>
    </citation>
    <scope>NUCLEOTIDE SEQUENCE [LARGE SCALE GENOMIC DNA]</scope>
    <source>
        <strain evidence="4">NBRC 100245 / IL144</strain>
    </source>
</reference>
<accession>I0HM04</accession>
<evidence type="ECO:0000313" key="3">
    <source>
        <dbReference type="EMBL" id="BAL94041.1"/>
    </source>
</evidence>
<evidence type="ECO:0000256" key="2">
    <source>
        <dbReference type="SAM" id="SignalP"/>
    </source>
</evidence>
<protein>
    <recommendedName>
        <fullName evidence="5">Dipeptidyl aminopeptidase/acylaminoacyl peptidase</fullName>
    </recommendedName>
</protein>
<evidence type="ECO:0008006" key="5">
    <source>
        <dbReference type="Google" id="ProtNLM"/>
    </source>
</evidence>
<dbReference type="KEGG" id="rge:RGE_06960"/>
<dbReference type="InterPro" id="IPR011042">
    <property type="entry name" value="6-blade_b-propeller_TolB-like"/>
</dbReference>
<dbReference type="PATRIC" id="fig|983917.3.peg.680"/>
<keyword evidence="2" id="KW-0732">Signal</keyword>
<dbReference type="SUPFAM" id="SSF82171">
    <property type="entry name" value="DPP6 N-terminal domain-like"/>
    <property type="match status" value="1"/>
</dbReference>
<dbReference type="Gene3D" id="2.120.10.30">
    <property type="entry name" value="TolB, C-terminal domain"/>
    <property type="match status" value="1"/>
</dbReference>
<evidence type="ECO:0000256" key="1">
    <source>
        <dbReference type="SAM" id="MobiDB-lite"/>
    </source>
</evidence>
<dbReference type="RefSeq" id="WP_014426917.1">
    <property type="nucleotide sequence ID" value="NC_017075.1"/>
</dbReference>